<evidence type="ECO:0000313" key="10">
    <source>
        <dbReference type="EMBL" id="QFI56717.1"/>
    </source>
</evidence>
<keyword evidence="8" id="KW-0472">Membrane</keyword>
<dbReference type="GO" id="GO:0005886">
    <property type="term" value="C:plasma membrane"/>
    <property type="evidence" value="ECO:0007669"/>
    <property type="project" value="TreeGrafter"/>
</dbReference>
<evidence type="ECO:0000256" key="1">
    <source>
        <dbReference type="ARBA" id="ARBA00000085"/>
    </source>
</evidence>
<evidence type="ECO:0000256" key="6">
    <source>
        <dbReference type="ARBA" id="ARBA00023012"/>
    </source>
</evidence>
<dbReference type="GO" id="GO:0000160">
    <property type="term" value="P:phosphorelay signal transduction system"/>
    <property type="evidence" value="ECO:0007669"/>
    <property type="project" value="UniProtKB-KW"/>
</dbReference>
<dbReference type="SMART" id="SM00304">
    <property type="entry name" value="HAMP"/>
    <property type="match status" value="1"/>
</dbReference>
<dbReference type="PANTHER" id="PTHR45436:SF5">
    <property type="entry name" value="SENSOR HISTIDINE KINASE TRCS"/>
    <property type="match status" value="1"/>
</dbReference>
<dbReference type="InterPro" id="IPR003660">
    <property type="entry name" value="HAMP_dom"/>
</dbReference>
<dbReference type="GO" id="GO:0004673">
    <property type="term" value="F:protein histidine kinase activity"/>
    <property type="evidence" value="ECO:0007669"/>
    <property type="project" value="UniProtKB-EC"/>
</dbReference>
<sequence>MRLSIAAKLNFFLLFIFSMVLVFSACYQAVRERDLILSLIKEQSQEQTEAYFDSLNMLMLTGQMAARDTLREKFKRHSHVKDARIVRSTALTRQYGPGRAEEAVQDDFDRLALEGKGSLEVIQEGASSRLIATLPLRASKAYRGTDCTSCHQVEEGTVLGAVRFEYDLDALFAQVERSILGSTLALTALFGAGLLLTLWVLRTWVVNPLGQLTRAMEEATDAPLPGRRLEIEEEDEIGRVAAAYNQMLDSMERRLAPRPSEPGAQSRTMSAAADPKRG</sequence>
<comment type="catalytic activity">
    <reaction evidence="1">
        <text>ATP + protein L-histidine = ADP + protein N-phospho-L-histidine.</text>
        <dbReference type="EC" id="2.7.13.3"/>
    </reaction>
</comment>
<dbReference type="Proteomes" id="UP000594034">
    <property type="component" value="Chromosome"/>
</dbReference>
<dbReference type="RefSeq" id="WP_193004544.1">
    <property type="nucleotide sequence ID" value="NZ_CP040449.1"/>
</dbReference>
<evidence type="ECO:0000256" key="2">
    <source>
        <dbReference type="ARBA" id="ARBA00012438"/>
    </source>
</evidence>
<evidence type="ECO:0000256" key="3">
    <source>
        <dbReference type="ARBA" id="ARBA00022553"/>
    </source>
</evidence>
<dbReference type="PROSITE" id="PS51257">
    <property type="entry name" value="PROKAR_LIPOPROTEIN"/>
    <property type="match status" value="1"/>
</dbReference>
<feature type="region of interest" description="Disordered" evidence="7">
    <location>
        <begin position="251"/>
        <end position="278"/>
    </location>
</feature>
<dbReference type="PANTHER" id="PTHR45436">
    <property type="entry name" value="SENSOR HISTIDINE KINASE YKOH"/>
    <property type="match status" value="1"/>
</dbReference>
<evidence type="ECO:0000256" key="8">
    <source>
        <dbReference type="SAM" id="Phobius"/>
    </source>
</evidence>
<keyword evidence="4" id="KW-0808">Transferase</keyword>
<keyword evidence="8" id="KW-0812">Transmembrane</keyword>
<feature type="domain" description="HAMP" evidence="9">
    <location>
        <begin position="203"/>
        <end position="256"/>
    </location>
</feature>
<accession>A0A5J6X2I2</accession>
<reference evidence="10 11" key="1">
    <citation type="submission" date="2019-05" db="EMBL/GenBank/DDBJ databases">
        <title>OXA-830, a novel chromosomally encoded expanded-spectrum class D beta-lactamase in Aeromonas simiae.</title>
        <authorList>
            <person name="Zhou W."/>
            <person name="Chen Q."/>
        </authorList>
    </citation>
    <scope>NUCLEOTIDE SEQUENCE [LARGE SCALE GENOMIC DNA]</scope>
    <source>
        <strain evidence="10 11">A6</strain>
    </source>
</reference>
<evidence type="ECO:0000256" key="7">
    <source>
        <dbReference type="SAM" id="MobiDB-lite"/>
    </source>
</evidence>
<evidence type="ECO:0000256" key="4">
    <source>
        <dbReference type="ARBA" id="ARBA00022679"/>
    </source>
</evidence>
<dbReference type="CDD" id="cd06225">
    <property type="entry name" value="HAMP"/>
    <property type="match status" value="1"/>
</dbReference>
<feature type="transmembrane region" description="Helical" evidence="8">
    <location>
        <begin position="179"/>
        <end position="201"/>
    </location>
</feature>
<evidence type="ECO:0000313" key="11">
    <source>
        <dbReference type="Proteomes" id="UP000594034"/>
    </source>
</evidence>
<dbReference type="Gene3D" id="3.30.450.290">
    <property type="match status" value="1"/>
</dbReference>
<dbReference type="EMBL" id="CP040449">
    <property type="protein sequence ID" value="QFI56717.1"/>
    <property type="molecule type" value="Genomic_DNA"/>
</dbReference>
<dbReference type="PROSITE" id="PS50885">
    <property type="entry name" value="HAMP"/>
    <property type="match status" value="1"/>
</dbReference>
<keyword evidence="6" id="KW-0902">Two-component regulatory system</keyword>
<name>A0A5J6X2I2_9GAMM</name>
<dbReference type="Pfam" id="PF00672">
    <property type="entry name" value="HAMP"/>
    <property type="match status" value="1"/>
</dbReference>
<dbReference type="InterPro" id="IPR050428">
    <property type="entry name" value="TCS_sensor_his_kinase"/>
</dbReference>
<keyword evidence="5" id="KW-0418">Kinase</keyword>
<evidence type="ECO:0000259" key="9">
    <source>
        <dbReference type="PROSITE" id="PS50885"/>
    </source>
</evidence>
<dbReference type="EC" id="2.7.13.3" evidence="2"/>
<dbReference type="SUPFAM" id="SSF158472">
    <property type="entry name" value="HAMP domain-like"/>
    <property type="match status" value="1"/>
</dbReference>
<organism evidence="10 11">
    <name type="scientific">Aeromonas simiae</name>
    <dbReference type="NCBI Taxonomy" id="218936"/>
    <lineage>
        <taxon>Bacteria</taxon>
        <taxon>Pseudomonadati</taxon>
        <taxon>Pseudomonadota</taxon>
        <taxon>Gammaproteobacteria</taxon>
        <taxon>Aeromonadales</taxon>
        <taxon>Aeromonadaceae</taxon>
        <taxon>Aeromonas</taxon>
    </lineage>
</organism>
<evidence type="ECO:0000256" key="5">
    <source>
        <dbReference type="ARBA" id="ARBA00022777"/>
    </source>
</evidence>
<keyword evidence="8" id="KW-1133">Transmembrane helix</keyword>
<keyword evidence="11" id="KW-1185">Reference proteome</keyword>
<proteinExistence type="predicted"/>
<gene>
    <name evidence="10" type="ORF">FE240_12195</name>
</gene>
<protein>
    <recommendedName>
        <fullName evidence="2">histidine kinase</fullName>
        <ecNumber evidence="2">2.7.13.3</ecNumber>
    </recommendedName>
</protein>
<feature type="transmembrane region" description="Helical" evidence="8">
    <location>
        <begin position="12"/>
        <end position="30"/>
    </location>
</feature>
<dbReference type="AlphaFoldDB" id="A0A5J6X2I2"/>
<dbReference type="KEGG" id="asim:FE240_12195"/>
<keyword evidence="3" id="KW-0597">Phosphoprotein</keyword>